<keyword evidence="5" id="KW-1185">Reference proteome</keyword>
<dbReference type="Pfam" id="PF09423">
    <property type="entry name" value="PhoD"/>
    <property type="match status" value="1"/>
</dbReference>
<feature type="chain" id="PRO_5041951148" description="PhoD-like phosphatase metallophosphatase domain-containing protein" evidence="2">
    <location>
        <begin position="18"/>
        <end position="443"/>
    </location>
</feature>
<evidence type="ECO:0000313" key="5">
    <source>
        <dbReference type="Proteomes" id="UP001295423"/>
    </source>
</evidence>
<accession>A0AAD2FZ50</accession>
<feature type="signal peptide" evidence="2">
    <location>
        <begin position="1"/>
        <end position="17"/>
    </location>
</feature>
<keyword evidence="1" id="KW-0472">Membrane</keyword>
<protein>
    <recommendedName>
        <fullName evidence="3">PhoD-like phosphatase metallophosphatase domain-containing protein</fullName>
    </recommendedName>
</protein>
<dbReference type="Gene3D" id="3.60.21.70">
    <property type="entry name" value="PhoD-like phosphatase"/>
    <property type="match status" value="1"/>
</dbReference>
<feature type="domain" description="PhoD-like phosphatase metallophosphatase" evidence="3">
    <location>
        <begin position="31"/>
        <end position="308"/>
    </location>
</feature>
<reference evidence="4" key="1">
    <citation type="submission" date="2023-08" db="EMBL/GenBank/DDBJ databases">
        <authorList>
            <person name="Audoor S."/>
            <person name="Bilcke G."/>
        </authorList>
    </citation>
    <scope>NUCLEOTIDE SEQUENCE</scope>
</reference>
<keyword evidence="2" id="KW-0732">Signal</keyword>
<keyword evidence="1" id="KW-0812">Transmembrane</keyword>
<dbReference type="CDD" id="cd07389">
    <property type="entry name" value="MPP_PhoD"/>
    <property type="match status" value="1"/>
</dbReference>
<organism evidence="4 5">
    <name type="scientific">Cylindrotheca closterium</name>
    <dbReference type="NCBI Taxonomy" id="2856"/>
    <lineage>
        <taxon>Eukaryota</taxon>
        <taxon>Sar</taxon>
        <taxon>Stramenopiles</taxon>
        <taxon>Ochrophyta</taxon>
        <taxon>Bacillariophyta</taxon>
        <taxon>Bacillariophyceae</taxon>
        <taxon>Bacillariophycidae</taxon>
        <taxon>Bacillariales</taxon>
        <taxon>Bacillariaceae</taxon>
        <taxon>Cylindrotheca</taxon>
    </lineage>
</organism>
<dbReference type="SUPFAM" id="SSF56300">
    <property type="entry name" value="Metallo-dependent phosphatases"/>
    <property type="match status" value="1"/>
</dbReference>
<dbReference type="Proteomes" id="UP001295423">
    <property type="component" value="Unassembled WGS sequence"/>
</dbReference>
<feature type="transmembrane region" description="Helical" evidence="1">
    <location>
        <begin position="410"/>
        <end position="428"/>
    </location>
</feature>
<evidence type="ECO:0000313" key="4">
    <source>
        <dbReference type="EMBL" id="CAJ1957823.1"/>
    </source>
</evidence>
<dbReference type="InterPro" id="IPR018946">
    <property type="entry name" value="PhoD-like_MPP"/>
</dbReference>
<keyword evidence="1" id="KW-1133">Transmembrane helix</keyword>
<dbReference type="EMBL" id="CAKOGP040001958">
    <property type="protein sequence ID" value="CAJ1957823.1"/>
    <property type="molecule type" value="Genomic_DNA"/>
</dbReference>
<dbReference type="InterPro" id="IPR029052">
    <property type="entry name" value="Metallo-depent_PP-like"/>
</dbReference>
<dbReference type="PANTHER" id="PTHR33987">
    <property type="entry name" value="CALCINEURIN-LIKE METALLO-PHOSPHOESTERASE SUPERFAMILY PROTEIN"/>
    <property type="match status" value="1"/>
</dbReference>
<gene>
    <name evidence="4" type="ORF">CYCCA115_LOCUS16893</name>
</gene>
<sequence length="443" mass="50879">MGLSITLLFLATTVVFADDNDNNNRLKIGFGSCHKNKRAGKPPIWDSIQKEALDVWVWTGDAVYTSGRDAETGKKHYRPAEPSELQLEFDQLKENATIGYKEFLTHKEDLQIYGVWDDHDFGGNDIGIHMPDKRERQQLFWNFLGYKPHTHDGVYHSVDLQNGKVKLIMLDTRWFRDDHCIPSFASYIPFGNLIACVTRWLTAGLYLHKFAWMWNMDKCEQGEVLGQDQWDWLEATLAVARANPETEAVLIVSSIQVLTTGPSMESWGQFPKEQERLWNLLQHHYSSPLTANPPIFFLSGDVHHAEMSGQKGYMEITSSGMTHHCAQPKLYGHMCKPLLQTFHKHRHSYDDYFIGLNYGMIDFDWTSRLMTTHIKDNTGRIVLSYSQSLDDRVTGLGPYADLPHTWDGHLIPLLLLVLTLAAFGIRAWRRIQQDSHPSKFKGE</sequence>
<dbReference type="AlphaFoldDB" id="A0AAD2FZ50"/>
<dbReference type="PANTHER" id="PTHR33987:SF1">
    <property type="entry name" value="CALCINEURIN-LIKE METALLO-PHOSPHOESTERASE SUPERFAMILY PROTEIN"/>
    <property type="match status" value="1"/>
</dbReference>
<evidence type="ECO:0000259" key="3">
    <source>
        <dbReference type="Pfam" id="PF09423"/>
    </source>
</evidence>
<evidence type="ECO:0000256" key="2">
    <source>
        <dbReference type="SAM" id="SignalP"/>
    </source>
</evidence>
<proteinExistence type="predicted"/>
<name>A0AAD2FZ50_9STRA</name>
<evidence type="ECO:0000256" key="1">
    <source>
        <dbReference type="SAM" id="Phobius"/>
    </source>
</evidence>
<comment type="caution">
    <text evidence="4">The sequence shown here is derived from an EMBL/GenBank/DDBJ whole genome shotgun (WGS) entry which is preliminary data.</text>
</comment>
<dbReference type="InterPro" id="IPR038607">
    <property type="entry name" value="PhoD-like_sf"/>
</dbReference>